<sequence>MGLREAPRLIHLCEGYQEISSTEAQASASSSSSSALPSSPALPSALPPSLPPPAPVEPSDPSPAQAEASVREAGAAGARARSPSLAVSNRASVDSGESPLPDFVPLGSSMKGTILDPSGPGVLQTPGTVRQHNRAPSRGRRVKDPGPVFYDKKGNRLLGADGEPLGYNWKVERLVFMTYRRGVYDAWTRRFALMLYPDLGEITQEEVLDTLKNYLAPQLTTGVKGDSWRSGSATRTQKEIQEARGVFPGDMGFDFEEESLKKIMSQNQGIYLHSPPQPRWIEIPEGWTTLMSLRVSIAPDAA</sequence>
<name>A0A0G4GTR8_9ALVE</name>
<reference evidence="2" key="1">
    <citation type="submission" date="2014-11" db="EMBL/GenBank/DDBJ databases">
        <authorList>
            <person name="Otto D Thomas"/>
            <person name="Naeem Raeece"/>
        </authorList>
    </citation>
    <scope>NUCLEOTIDE SEQUENCE</scope>
</reference>
<feature type="compositionally biased region" description="Low complexity" evidence="1">
    <location>
        <begin position="26"/>
        <end position="44"/>
    </location>
</feature>
<feature type="compositionally biased region" description="Basic residues" evidence="1">
    <location>
        <begin position="131"/>
        <end position="141"/>
    </location>
</feature>
<dbReference type="AlphaFoldDB" id="A0A0G4GTR8"/>
<feature type="compositionally biased region" description="Low complexity" evidence="1">
    <location>
        <begin position="62"/>
        <end position="86"/>
    </location>
</feature>
<dbReference type="VEuPathDB" id="CryptoDB:Cvel_23291"/>
<feature type="region of interest" description="Disordered" evidence="1">
    <location>
        <begin position="20"/>
        <end position="155"/>
    </location>
</feature>
<feature type="compositionally biased region" description="Pro residues" evidence="1">
    <location>
        <begin position="45"/>
        <end position="61"/>
    </location>
</feature>
<dbReference type="PhylomeDB" id="A0A0G4GTR8"/>
<accession>A0A0G4GTR8</accession>
<protein>
    <submittedName>
        <fullName evidence="2">Uncharacterized protein</fullName>
    </submittedName>
</protein>
<evidence type="ECO:0000256" key="1">
    <source>
        <dbReference type="SAM" id="MobiDB-lite"/>
    </source>
</evidence>
<organism evidence="2">
    <name type="scientific">Chromera velia CCMP2878</name>
    <dbReference type="NCBI Taxonomy" id="1169474"/>
    <lineage>
        <taxon>Eukaryota</taxon>
        <taxon>Sar</taxon>
        <taxon>Alveolata</taxon>
        <taxon>Colpodellida</taxon>
        <taxon>Chromeraceae</taxon>
        <taxon>Chromera</taxon>
    </lineage>
</organism>
<gene>
    <name evidence="2" type="ORF">Cvel_23291</name>
</gene>
<proteinExistence type="predicted"/>
<evidence type="ECO:0000313" key="2">
    <source>
        <dbReference type="EMBL" id="CEM33912.1"/>
    </source>
</evidence>
<dbReference type="EMBL" id="CDMZ01001529">
    <property type="protein sequence ID" value="CEM33912.1"/>
    <property type="molecule type" value="Genomic_DNA"/>
</dbReference>